<dbReference type="EMBL" id="MK795384">
    <property type="protein sequence ID" value="QDB73226.1"/>
    <property type="molecule type" value="Genomic_DNA"/>
</dbReference>
<name>A0A4Y5TX59_9CAUD</name>
<accession>A0A4Y5TX59</accession>
<organism evidence="1 2">
    <name type="scientific">Vibrio phage VAP7</name>
    <dbReference type="NCBI Taxonomy" id="2584487"/>
    <lineage>
        <taxon>Viruses</taxon>
        <taxon>Duplodnaviria</taxon>
        <taxon>Heunggongvirae</taxon>
        <taxon>Uroviricota</taxon>
        <taxon>Caudoviricetes</taxon>
        <taxon>Pantevenvirales</taxon>
        <taxon>Ackermannviridae</taxon>
        <taxon>Vapseptimavirus</taxon>
        <taxon>Vapseptimavirus VAP7</taxon>
    </lineage>
</organism>
<dbReference type="KEGG" id="vg:55616063"/>
<protein>
    <submittedName>
        <fullName evidence="1">Uncharacterized protein</fullName>
    </submittedName>
</protein>
<dbReference type="GeneID" id="55616063"/>
<sequence length="229" mass="25691">MTKHYDAFLDQLRTFEEETKELTYVLALEEGPELRTVSVRKCNVEHCIAKHMDTAGLIFTGGYTNAYYEHGNLPIYTLGDQESNPHVLRLLEQTTGVDLLRVKDGDIITVRAEHLALPKRALGEMMEVLVHNIAKGTGVRRFTLIIVTGTAVVSHAYEAESETVSDKEDDINAQYAVLLSAGYQDVSHHSDSVWRVASNERRVRGNDDAEFNYVGMIGGQDLIHVEMKK</sequence>
<keyword evidence="2" id="KW-1185">Reference proteome</keyword>
<reference evidence="1 2" key="1">
    <citation type="submission" date="2019-04" db="EMBL/GenBank/DDBJ databases">
        <authorList>
            <person name="Gao M."/>
            <person name="Bai C."/>
            <person name="Tong Y."/>
            <person name="Xu X."/>
        </authorList>
    </citation>
    <scope>NUCLEOTIDE SEQUENCE [LARGE SCALE GENOMIC DNA]</scope>
    <source>
        <strain evidence="1 2">Vibrio alginolyticus VA1</strain>
    </source>
</reference>
<evidence type="ECO:0000313" key="2">
    <source>
        <dbReference type="Proteomes" id="UP000318470"/>
    </source>
</evidence>
<dbReference type="Proteomes" id="UP000318470">
    <property type="component" value="Segment"/>
</dbReference>
<evidence type="ECO:0000313" key="1">
    <source>
        <dbReference type="EMBL" id="QDB73226.1"/>
    </source>
</evidence>
<proteinExistence type="predicted"/>
<dbReference type="RefSeq" id="YP_009845700.1">
    <property type="nucleotide sequence ID" value="NC_048765.1"/>
</dbReference>